<name>A0A660L6Q1_9ACTN</name>
<dbReference type="Gene3D" id="1.10.287.130">
    <property type="match status" value="1"/>
</dbReference>
<accession>A0A660L6Q1</accession>
<keyword evidence="9" id="KW-0902">Two-component regulatory system</keyword>
<dbReference type="Gene3D" id="6.10.340.10">
    <property type="match status" value="1"/>
</dbReference>
<dbReference type="CDD" id="cd06225">
    <property type="entry name" value="HAMP"/>
    <property type="match status" value="1"/>
</dbReference>
<evidence type="ECO:0000256" key="2">
    <source>
        <dbReference type="ARBA" id="ARBA00004236"/>
    </source>
</evidence>
<keyword evidence="4" id="KW-0597">Phosphoprotein</keyword>
<dbReference type="Pfam" id="PF02518">
    <property type="entry name" value="HATPase_c"/>
    <property type="match status" value="1"/>
</dbReference>
<dbReference type="Pfam" id="PF00672">
    <property type="entry name" value="HAMP"/>
    <property type="match status" value="1"/>
</dbReference>
<evidence type="ECO:0000256" key="5">
    <source>
        <dbReference type="ARBA" id="ARBA00022679"/>
    </source>
</evidence>
<keyword evidence="5" id="KW-0808">Transferase</keyword>
<dbReference type="PROSITE" id="PS50109">
    <property type="entry name" value="HIS_KIN"/>
    <property type="match status" value="1"/>
</dbReference>
<sequence length="513" mass="56851">MKWPRRRGKRLRAGQYFARGVAFLVFIAIVGTVRSVWALNNLSAARADIIDELGPANLAAQDLSIAMLDQETGVRGFVLSGKESFLDPYRDGRRRADDALQRLEGSLRFDSVQPYRRNIDAVASAARDWELNFADQTIAQASSNPGGPRSIAQVEAGKAQFDRFRATVRELTAQLTPARAKARTALRDNARIVQFWVIFTGVVILLSLALVARTLRKQMVFPLQGLAARVRDVARGDFNRPVHSDGAAEVVELAEDVESMRARIVAELAALQTAEADLRRSNQELEQFAYVASHDLQEPLRKVASFCQLLQQRYGGQLDARADQYIGFAVDGAQRMQDLINDLLAFSRVGRMEQPHTEVDTGQLVERVRADLSRAIEESGAEVVVDGELPVVHGDASLLRLVFQNLIGNAIKFRSEAAPRVDLSAERDGADWRFRVADNGIGIDAEYAERIFVIFQRLHPRSQYEGTGIGLAMCRKVVEYHGGKMWLDTGSTTGTGSTFYFTLPAEAADTESR</sequence>
<feature type="domain" description="HAMP" evidence="12">
    <location>
        <begin position="217"/>
        <end position="269"/>
    </location>
</feature>
<evidence type="ECO:0000313" key="14">
    <source>
        <dbReference type="Proteomes" id="UP000278962"/>
    </source>
</evidence>
<reference evidence="13 14" key="1">
    <citation type="submission" date="2018-10" db="EMBL/GenBank/DDBJ databases">
        <title>Genomic Encyclopedia of Archaeal and Bacterial Type Strains, Phase II (KMG-II): from individual species to whole genera.</title>
        <authorList>
            <person name="Goeker M."/>
        </authorList>
    </citation>
    <scope>NUCLEOTIDE SEQUENCE [LARGE SCALE GENOMIC DNA]</scope>
    <source>
        <strain evidence="13 14">DSM 14954</strain>
    </source>
</reference>
<evidence type="ECO:0000256" key="6">
    <source>
        <dbReference type="ARBA" id="ARBA00022692"/>
    </source>
</evidence>
<dbReference type="CDD" id="cd19410">
    <property type="entry name" value="HK9-like_sensor"/>
    <property type="match status" value="1"/>
</dbReference>
<comment type="catalytic activity">
    <reaction evidence="1">
        <text>ATP + protein L-histidine = ADP + protein N-phospho-L-histidine.</text>
        <dbReference type="EC" id="2.7.13.3"/>
    </reaction>
</comment>
<keyword evidence="6 10" id="KW-0812">Transmembrane</keyword>
<dbReference type="InterPro" id="IPR036097">
    <property type="entry name" value="HisK_dim/P_sf"/>
</dbReference>
<dbReference type="InterPro" id="IPR004358">
    <property type="entry name" value="Sig_transdc_His_kin-like_C"/>
</dbReference>
<evidence type="ECO:0000256" key="4">
    <source>
        <dbReference type="ARBA" id="ARBA00022553"/>
    </source>
</evidence>
<keyword evidence="8 10" id="KW-1133">Transmembrane helix</keyword>
<dbReference type="EC" id="2.7.13.3" evidence="3"/>
<dbReference type="InterPro" id="IPR007891">
    <property type="entry name" value="CHASE3"/>
</dbReference>
<dbReference type="AlphaFoldDB" id="A0A660L6Q1"/>
<evidence type="ECO:0000256" key="8">
    <source>
        <dbReference type="ARBA" id="ARBA00022989"/>
    </source>
</evidence>
<dbReference type="PROSITE" id="PS50885">
    <property type="entry name" value="HAMP"/>
    <property type="match status" value="1"/>
</dbReference>
<comment type="caution">
    <text evidence="13">The sequence shown here is derived from an EMBL/GenBank/DDBJ whole genome shotgun (WGS) entry which is preliminary data.</text>
</comment>
<dbReference type="GO" id="GO:0000155">
    <property type="term" value="F:phosphorelay sensor kinase activity"/>
    <property type="evidence" value="ECO:0007669"/>
    <property type="project" value="InterPro"/>
</dbReference>
<organism evidence="13 14">
    <name type="scientific">Solirubrobacter pauli</name>
    <dbReference type="NCBI Taxonomy" id="166793"/>
    <lineage>
        <taxon>Bacteria</taxon>
        <taxon>Bacillati</taxon>
        <taxon>Actinomycetota</taxon>
        <taxon>Thermoleophilia</taxon>
        <taxon>Solirubrobacterales</taxon>
        <taxon>Solirubrobacteraceae</taxon>
        <taxon>Solirubrobacter</taxon>
    </lineage>
</organism>
<evidence type="ECO:0000256" key="1">
    <source>
        <dbReference type="ARBA" id="ARBA00000085"/>
    </source>
</evidence>
<protein>
    <recommendedName>
        <fullName evidence="3">histidine kinase</fullName>
        <ecNumber evidence="3">2.7.13.3</ecNumber>
    </recommendedName>
</protein>
<dbReference type="Pfam" id="PF05227">
    <property type="entry name" value="CHASE3"/>
    <property type="match status" value="1"/>
</dbReference>
<dbReference type="PANTHER" id="PTHR43304">
    <property type="entry name" value="PHYTOCHROME-LIKE PROTEIN CPH1"/>
    <property type="match status" value="1"/>
</dbReference>
<dbReference type="Pfam" id="PF00512">
    <property type="entry name" value="HisKA"/>
    <property type="match status" value="1"/>
</dbReference>
<dbReference type="SMART" id="SM00387">
    <property type="entry name" value="HATPase_c"/>
    <property type="match status" value="1"/>
</dbReference>
<dbReference type="SUPFAM" id="SSF47384">
    <property type="entry name" value="Homodimeric domain of signal transducing histidine kinase"/>
    <property type="match status" value="1"/>
</dbReference>
<dbReference type="CDD" id="cd00082">
    <property type="entry name" value="HisKA"/>
    <property type="match status" value="1"/>
</dbReference>
<dbReference type="RefSeq" id="WP_211340167.1">
    <property type="nucleotide sequence ID" value="NZ_RBIL01000002.1"/>
</dbReference>
<dbReference type="SMART" id="SM00304">
    <property type="entry name" value="HAMP"/>
    <property type="match status" value="1"/>
</dbReference>
<comment type="subcellular location">
    <subcellularLocation>
        <location evidence="2">Cell membrane</location>
    </subcellularLocation>
</comment>
<evidence type="ECO:0000256" key="3">
    <source>
        <dbReference type="ARBA" id="ARBA00012438"/>
    </source>
</evidence>
<evidence type="ECO:0000256" key="10">
    <source>
        <dbReference type="SAM" id="Phobius"/>
    </source>
</evidence>
<dbReference type="SUPFAM" id="SSF55874">
    <property type="entry name" value="ATPase domain of HSP90 chaperone/DNA topoisomerase II/histidine kinase"/>
    <property type="match status" value="1"/>
</dbReference>
<dbReference type="InterPro" id="IPR052162">
    <property type="entry name" value="Sensor_kinase/Photoreceptor"/>
</dbReference>
<evidence type="ECO:0000256" key="9">
    <source>
        <dbReference type="ARBA" id="ARBA00023012"/>
    </source>
</evidence>
<dbReference type="Gene3D" id="3.30.565.10">
    <property type="entry name" value="Histidine kinase-like ATPase, C-terminal domain"/>
    <property type="match status" value="1"/>
</dbReference>
<dbReference type="FunFam" id="3.30.565.10:FF:000006">
    <property type="entry name" value="Sensor histidine kinase WalK"/>
    <property type="match status" value="1"/>
</dbReference>
<keyword evidence="14" id="KW-1185">Reference proteome</keyword>
<dbReference type="EMBL" id="RBIL01000002">
    <property type="protein sequence ID" value="RKQ87623.1"/>
    <property type="molecule type" value="Genomic_DNA"/>
</dbReference>
<keyword evidence="10" id="KW-0472">Membrane</keyword>
<proteinExistence type="predicted"/>
<dbReference type="SMART" id="SM00388">
    <property type="entry name" value="HisKA"/>
    <property type="match status" value="1"/>
</dbReference>
<dbReference type="InterPro" id="IPR036890">
    <property type="entry name" value="HATPase_C_sf"/>
</dbReference>
<dbReference type="InterPro" id="IPR003594">
    <property type="entry name" value="HATPase_dom"/>
</dbReference>
<dbReference type="GO" id="GO:0005886">
    <property type="term" value="C:plasma membrane"/>
    <property type="evidence" value="ECO:0007669"/>
    <property type="project" value="UniProtKB-SubCell"/>
</dbReference>
<dbReference type="PRINTS" id="PR00344">
    <property type="entry name" value="BCTRLSENSOR"/>
</dbReference>
<evidence type="ECO:0000256" key="7">
    <source>
        <dbReference type="ARBA" id="ARBA00022777"/>
    </source>
</evidence>
<feature type="domain" description="Histidine kinase" evidence="11">
    <location>
        <begin position="291"/>
        <end position="507"/>
    </location>
</feature>
<dbReference type="Proteomes" id="UP000278962">
    <property type="component" value="Unassembled WGS sequence"/>
</dbReference>
<dbReference type="InterPro" id="IPR003660">
    <property type="entry name" value="HAMP_dom"/>
</dbReference>
<feature type="transmembrane region" description="Helical" evidence="10">
    <location>
        <begin position="193"/>
        <end position="212"/>
    </location>
</feature>
<dbReference type="InterPro" id="IPR003661">
    <property type="entry name" value="HisK_dim/P_dom"/>
</dbReference>
<evidence type="ECO:0000259" key="11">
    <source>
        <dbReference type="PROSITE" id="PS50109"/>
    </source>
</evidence>
<keyword evidence="7" id="KW-0418">Kinase</keyword>
<evidence type="ECO:0000313" key="13">
    <source>
        <dbReference type="EMBL" id="RKQ87623.1"/>
    </source>
</evidence>
<dbReference type="PANTHER" id="PTHR43304:SF1">
    <property type="entry name" value="PAC DOMAIN-CONTAINING PROTEIN"/>
    <property type="match status" value="1"/>
</dbReference>
<dbReference type="InterPro" id="IPR005467">
    <property type="entry name" value="His_kinase_dom"/>
</dbReference>
<evidence type="ECO:0000259" key="12">
    <source>
        <dbReference type="PROSITE" id="PS50885"/>
    </source>
</evidence>
<gene>
    <name evidence="13" type="ORF">C8N24_5648</name>
</gene>